<name>A0ABX8CHH1_9NOCA</name>
<evidence type="ECO:0000313" key="1">
    <source>
        <dbReference type="EMBL" id="QVI19414.1"/>
    </source>
</evidence>
<organism evidence="1 2">
    <name type="scientific">Nocardia tengchongensis</name>
    <dbReference type="NCBI Taxonomy" id="2055889"/>
    <lineage>
        <taxon>Bacteria</taxon>
        <taxon>Bacillati</taxon>
        <taxon>Actinomycetota</taxon>
        <taxon>Actinomycetes</taxon>
        <taxon>Mycobacteriales</taxon>
        <taxon>Nocardiaceae</taxon>
        <taxon>Nocardia</taxon>
    </lineage>
</organism>
<sequence length="56" mass="6152">MFERVLVWWELRAWGWRGSGERGVAGGAVMAGPMTVSHQGRRRLGSGQYTTGVSES</sequence>
<dbReference type="Proteomes" id="UP000683310">
    <property type="component" value="Chromosome"/>
</dbReference>
<accession>A0ABX8CHH1</accession>
<dbReference type="EMBL" id="CP074371">
    <property type="protein sequence ID" value="QVI19414.1"/>
    <property type="molecule type" value="Genomic_DNA"/>
</dbReference>
<keyword evidence="2" id="KW-1185">Reference proteome</keyword>
<gene>
    <name evidence="1" type="ORF">KHQ06_23825</name>
</gene>
<proteinExistence type="predicted"/>
<protein>
    <submittedName>
        <fullName evidence="1">Uncharacterized protein</fullName>
    </submittedName>
</protein>
<evidence type="ECO:0000313" key="2">
    <source>
        <dbReference type="Proteomes" id="UP000683310"/>
    </source>
</evidence>
<reference evidence="1 2" key="1">
    <citation type="submission" date="2021-04" db="EMBL/GenBank/DDBJ databases">
        <title>Nocardia tengchongensis.</title>
        <authorList>
            <person name="Zhuang k."/>
            <person name="Ran Y."/>
            <person name="Li W."/>
        </authorList>
    </citation>
    <scope>NUCLEOTIDE SEQUENCE [LARGE SCALE GENOMIC DNA]</scope>
    <source>
        <strain evidence="1 2">CFH S0057</strain>
    </source>
</reference>